<sequence>MADSTKVAQFVHHDRMEWDVDKVNSCFPPYESSLICSLTLSYRRSEDRLVWFTSKTGGYEVKLGYKLLCMLDGNTGTSASSNDDAFKVWKKIWNLHIPRKILVFIWRIFHSCLPTRVALAKRKVAIDTICPLCSQTVETNLHVFWECTFTRAVWLSTKWGFRNVVPYLFQDKRMVAQLGMDMCAQYQIANSGGESVSRPWVEENVSWTLPSGYKLNVDAALIEENGGFIVRDVTGKLVLAGATNLGAVKGATEADLRAVFMGFERRKFILMRLRRTACK</sequence>
<dbReference type="AlphaFoldDB" id="A0A061F2I8"/>
<dbReference type="EMBL" id="CM001883">
    <property type="protein sequence ID" value="EOY08704.1"/>
    <property type="molecule type" value="Genomic_DNA"/>
</dbReference>
<reference evidence="2 3" key="1">
    <citation type="journal article" date="2013" name="Genome Biol.">
        <title>The genome sequence of the most widely cultivated cacao type and its use to identify candidate genes regulating pod color.</title>
        <authorList>
            <person name="Motamayor J.C."/>
            <person name="Mockaitis K."/>
            <person name="Schmutz J."/>
            <person name="Haiminen N."/>
            <person name="Iii D.L."/>
            <person name="Cornejo O."/>
            <person name="Findley S.D."/>
            <person name="Zheng P."/>
            <person name="Utro F."/>
            <person name="Royaert S."/>
            <person name="Saski C."/>
            <person name="Jenkins J."/>
            <person name="Podicheti R."/>
            <person name="Zhao M."/>
            <person name="Scheffler B.E."/>
            <person name="Stack J.C."/>
            <person name="Feltus F.A."/>
            <person name="Mustiga G.M."/>
            <person name="Amores F."/>
            <person name="Phillips W."/>
            <person name="Marelli J.P."/>
            <person name="May G.D."/>
            <person name="Shapiro H."/>
            <person name="Ma J."/>
            <person name="Bustamante C.D."/>
            <person name="Schnell R.J."/>
            <person name="Main D."/>
            <person name="Gilbert D."/>
            <person name="Parida L."/>
            <person name="Kuhn D.N."/>
        </authorList>
    </citation>
    <scope>NUCLEOTIDE SEQUENCE [LARGE SCALE GENOMIC DNA]</scope>
    <source>
        <strain evidence="3">cv. Matina 1-6</strain>
    </source>
</reference>
<dbReference type="Proteomes" id="UP000026915">
    <property type="component" value="Chromosome 5"/>
</dbReference>
<dbReference type="Pfam" id="PF13966">
    <property type="entry name" value="zf-RVT"/>
    <property type="match status" value="1"/>
</dbReference>
<name>A0A061F2I8_THECC</name>
<evidence type="ECO:0000259" key="1">
    <source>
        <dbReference type="Pfam" id="PF13966"/>
    </source>
</evidence>
<dbReference type="eggNOG" id="KOG1075">
    <property type="taxonomic scope" value="Eukaryota"/>
</dbReference>
<dbReference type="Gramene" id="EOY08704">
    <property type="protein sequence ID" value="EOY08704"/>
    <property type="gene ID" value="TCM_023777"/>
</dbReference>
<keyword evidence="3" id="KW-1185">Reference proteome</keyword>
<proteinExistence type="predicted"/>
<organism evidence="2 3">
    <name type="scientific">Theobroma cacao</name>
    <name type="common">Cacao</name>
    <name type="synonym">Cocoa</name>
    <dbReference type="NCBI Taxonomy" id="3641"/>
    <lineage>
        <taxon>Eukaryota</taxon>
        <taxon>Viridiplantae</taxon>
        <taxon>Streptophyta</taxon>
        <taxon>Embryophyta</taxon>
        <taxon>Tracheophyta</taxon>
        <taxon>Spermatophyta</taxon>
        <taxon>Magnoliopsida</taxon>
        <taxon>eudicotyledons</taxon>
        <taxon>Gunneridae</taxon>
        <taxon>Pentapetalae</taxon>
        <taxon>rosids</taxon>
        <taxon>malvids</taxon>
        <taxon>Malvales</taxon>
        <taxon>Malvaceae</taxon>
        <taxon>Byttnerioideae</taxon>
        <taxon>Theobroma</taxon>
    </lineage>
</organism>
<evidence type="ECO:0000313" key="3">
    <source>
        <dbReference type="Proteomes" id="UP000026915"/>
    </source>
</evidence>
<feature type="domain" description="Reverse transcriptase zinc-binding" evidence="1">
    <location>
        <begin position="82"/>
        <end position="154"/>
    </location>
</feature>
<dbReference type="HOGENOM" id="CLU_1135963_0_0_1"/>
<protein>
    <submittedName>
        <fullName evidence="2">Retrotransposon, unclassified-like protein</fullName>
    </submittedName>
</protein>
<accession>A0A061F2I8</accession>
<gene>
    <name evidence="2" type="ORF">TCM_023777</name>
</gene>
<evidence type="ECO:0000313" key="2">
    <source>
        <dbReference type="EMBL" id="EOY08704.1"/>
    </source>
</evidence>
<dbReference type="InParanoid" id="A0A061F2I8"/>
<dbReference type="InterPro" id="IPR026960">
    <property type="entry name" value="RVT-Znf"/>
</dbReference>
<dbReference type="OMA" id="TANIWDE"/>